<evidence type="ECO:0000313" key="2">
    <source>
        <dbReference type="Proteomes" id="UP000256964"/>
    </source>
</evidence>
<protein>
    <submittedName>
        <fullName evidence="1">Uncharacterized protein</fullName>
    </submittedName>
</protein>
<reference evidence="1 2" key="1">
    <citation type="journal article" date="2018" name="Biotechnol. Biofuels">
        <title>Integrative visual omics of the white-rot fungus Polyporus brumalis exposes the biotechnological potential of its oxidative enzymes for delignifying raw plant biomass.</title>
        <authorList>
            <person name="Miyauchi S."/>
            <person name="Rancon A."/>
            <person name="Drula E."/>
            <person name="Hage H."/>
            <person name="Chaduli D."/>
            <person name="Favel A."/>
            <person name="Grisel S."/>
            <person name="Henrissat B."/>
            <person name="Herpoel-Gimbert I."/>
            <person name="Ruiz-Duenas F.J."/>
            <person name="Chevret D."/>
            <person name="Hainaut M."/>
            <person name="Lin J."/>
            <person name="Wang M."/>
            <person name="Pangilinan J."/>
            <person name="Lipzen A."/>
            <person name="Lesage-Meessen L."/>
            <person name="Navarro D."/>
            <person name="Riley R."/>
            <person name="Grigoriev I.V."/>
            <person name="Zhou S."/>
            <person name="Raouche S."/>
            <person name="Rosso M.N."/>
        </authorList>
    </citation>
    <scope>NUCLEOTIDE SEQUENCE [LARGE SCALE GENOMIC DNA]</scope>
    <source>
        <strain evidence="1 2">BRFM 1820</strain>
    </source>
</reference>
<proteinExistence type="predicted"/>
<dbReference type="PANTHER" id="PTHR38846:SF1">
    <property type="entry name" value="C3H1-TYPE DOMAIN-CONTAINING PROTEIN"/>
    <property type="match status" value="1"/>
</dbReference>
<dbReference type="EMBL" id="KZ857388">
    <property type="protein sequence ID" value="RDX53154.1"/>
    <property type="molecule type" value="Genomic_DNA"/>
</dbReference>
<dbReference type="STRING" id="139420.A0A371DKU2"/>
<accession>A0A371DKU2</accession>
<gene>
    <name evidence="1" type="ORF">OH76DRAFT_77150</name>
</gene>
<dbReference type="OrthoDB" id="6105938at2759"/>
<name>A0A371DKU2_9APHY</name>
<keyword evidence="2" id="KW-1185">Reference proteome</keyword>
<dbReference type="Proteomes" id="UP000256964">
    <property type="component" value="Unassembled WGS sequence"/>
</dbReference>
<organism evidence="1 2">
    <name type="scientific">Lentinus brumalis</name>
    <dbReference type="NCBI Taxonomy" id="2498619"/>
    <lineage>
        <taxon>Eukaryota</taxon>
        <taxon>Fungi</taxon>
        <taxon>Dikarya</taxon>
        <taxon>Basidiomycota</taxon>
        <taxon>Agaricomycotina</taxon>
        <taxon>Agaricomycetes</taxon>
        <taxon>Polyporales</taxon>
        <taxon>Polyporaceae</taxon>
        <taxon>Lentinus</taxon>
    </lineage>
</organism>
<dbReference type="AlphaFoldDB" id="A0A371DKU2"/>
<sequence>MANTWFSLRTSLLRPVAKSISIAAHCRAKSTSTGAKKVTSKTAQTVKTAETVKTVKTVKSAKAVRAGRAVKPDCIERFFARFPEFDYQPTAPFLDEFKRLKELKEWDDKAEEREKSKLQEAMVEQFTVMYGREENDLLAWQRLCNALGVNPVPDTLHECRQLVSRTHVNLVDFIERRDPGQTVQKFASEEDLRRYTHETEKYYNRNAAKRRSSLLSRLLRHII</sequence>
<dbReference type="PANTHER" id="PTHR38846">
    <property type="entry name" value="C3H1-TYPE DOMAIN-CONTAINING PROTEIN"/>
    <property type="match status" value="1"/>
</dbReference>
<evidence type="ECO:0000313" key="1">
    <source>
        <dbReference type="EMBL" id="RDX53154.1"/>
    </source>
</evidence>